<feature type="region of interest" description="Disordered" evidence="1">
    <location>
        <begin position="422"/>
        <end position="486"/>
    </location>
</feature>
<dbReference type="STRING" id="77020.A0A0M8MVN5"/>
<proteinExistence type="predicted"/>
<dbReference type="PANTHER" id="PTHR28058">
    <property type="entry name" value="37S RIBOSOMAL PROTEIN MRP51, MITOCHONDRIAL"/>
    <property type="match status" value="1"/>
</dbReference>
<evidence type="ECO:0000256" key="1">
    <source>
        <dbReference type="SAM" id="MobiDB-lite"/>
    </source>
</evidence>
<name>A0A0M8MVN5_9BASI</name>
<keyword evidence="3" id="KW-1185">Reference proteome</keyword>
<dbReference type="Proteomes" id="UP000037751">
    <property type="component" value="Unassembled WGS sequence"/>
</dbReference>
<organism evidence="2 3">
    <name type="scientific">Malassezia pachydermatis</name>
    <dbReference type="NCBI Taxonomy" id="77020"/>
    <lineage>
        <taxon>Eukaryota</taxon>
        <taxon>Fungi</taxon>
        <taxon>Dikarya</taxon>
        <taxon>Basidiomycota</taxon>
        <taxon>Ustilaginomycotina</taxon>
        <taxon>Malasseziomycetes</taxon>
        <taxon>Malasseziales</taxon>
        <taxon>Malasseziaceae</taxon>
        <taxon>Malassezia</taxon>
    </lineage>
</organism>
<accession>A0A0M8MVN5</accession>
<dbReference type="PANTHER" id="PTHR28058:SF1">
    <property type="entry name" value="SMALL RIBOSOMAL SUBUNIT PROTEIN BS1M"/>
    <property type="match status" value="1"/>
</dbReference>
<dbReference type="GeneID" id="28727133"/>
<dbReference type="RefSeq" id="XP_017992332.1">
    <property type="nucleotide sequence ID" value="XM_018135258.1"/>
</dbReference>
<dbReference type="OrthoDB" id="2735536at2759"/>
<gene>
    <name evidence="2" type="ORF">Malapachy_0744</name>
</gene>
<dbReference type="InterPro" id="IPR016712">
    <property type="entry name" value="Rbsml_bS1m-like"/>
</dbReference>
<dbReference type="Pfam" id="PF11709">
    <property type="entry name" value="Mit_ribos_Mrp51"/>
    <property type="match status" value="1"/>
</dbReference>
<dbReference type="EMBL" id="LGAV01000003">
    <property type="protein sequence ID" value="KOS14700.1"/>
    <property type="molecule type" value="Genomic_DNA"/>
</dbReference>
<dbReference type="VEuPathDB" id="FungiDB:Malapachy_0744"/>
<dbReference type="AlphaFoldDB" id="A0A0M8MVN5"/>
<reference evidence="2 3" key="1">
    <citation type="submission" date="2015-07" db="EMBL/GenBank/DDBJ databases">
        <title>Draft Genome Sequence of Malassezia furfur CBS1878 and Malassezia pachydermatis CBS1879.</title>
        <authorList>
            <person name="Triana S."/>
            <person name="Ohm R."/>
            <person name="Gonzalez A."/>
            <person name="DeCock H."/>
            <person name="Restrepo S."/>
            <person name="Celis A."/>
        </authorList>
    </citation>
    <scope>NUCLEOTIDE SEQUENCE [LARGE SCALE GENOMIC DNA]</scope>
    <source>
        <strain evidence="2 3">CBS 1879</strain>
    </source>
</reference>
<sequence length="500" mass="56104">MASSQTSLARLLRRTRFNTYDPKIKQVYQTPVAHAVRGDWGLKRPLPSSWQSTAEAPAPAPYPGSLRYATVDKVDNAQGMTEWKESEREPLFRTRWHEAGASLSDKARRDAIVVGTSEDIVNSDLGPRPRIAYDPATCMDKDALPNHVVWGTYHERYTDKPDVLPNYNAMDEKTFQRFLSNIRRRRNKFREALRQQRTDAVAQTQMETLAQATTQRTVSDAEREQTKAPSTPAPAVDMWTEARLPHAPQSAAEFLQAQAETRYEAPDSHTLQSPAYAATAHPLRGLQYSQPDSVYSFLMNEPMHGRALHRVEDQRRKRYMVGSDASMAVAMGGHIGFLPLQHRHGLDVVDYTRAKPERGESYFRVLYASLETKMTSPNQRRNPPNVTCEPELGKVQMYVMALRRSGGRGEYVAPPLPGSPAWIDSAETPTSATSLNSSLGASSPEAGSLFGSLARNGRANSAPRQNQKRQRMQKRNRDMSGSVQRDVQMLNNIKNLLSPQ</sequence>
<feature type="compositionally biased region" description="Polar residues" evidence="1">
    <location>
        <begin position="427"/>
        <end position="441"/>
    </location>
</feature>
<evidence type="ECO:0000313" key="2">
    <source>
        <dbReference type="EMBL" id="KOS14700.1"/>
    </source>
</evidence>
<comment type="caution">
    <text evidence="2">The sequence shown here is derived from an EMBL/GenBank/DDBJ whole genome shotgun (WGS) entry which is preliminary data.</text>
</comment>
<evidence type="ECO:0000313" key="3">
    <source>
        <dbReference type="Proteomes" id="UP000037751"/>
    </source>
</evidence>
<protein>
    <submittedName>
        <fullName evidence="2">Uncharacterized protein</fullName>
    </submittedName>
</protein>
<feature type="region of interest" description="Disordered" evidence="1">
    <location>
        <begin position="210"/>
        <end position="233"/>
    </location>
</feature>